<evidence type="ECO:0000313" key="1">
    <source>
        <dbReference type="EMBL" id="MBB5016742.1"/>
    </source>
</evidence>
<gene>
    <name evidence="1" type="ORF">HNQ59_000004</name>
</gene>
<proteinExistence type="predicted"/>
<evidence type="ECO:0000313" key="2">
    <source>
        <dbReference type="Proteomes" id="UP000575898"/>
    </source>
</evidence>
<reference evidence="1 2" key="1">
    <citation type="submission" date="2020-08" db="EMBL/GenBank/DDBJ databases">
        <title>Genomic Encyclopedia of Type Strains, Phase IV (KMG-IV): sequencing the most valuable type-strain genomes for metagenomic binning, comparative biology and taxonomic classification.</title>
        <authorList>
            <person name="Goeker M."/>
        </authorList>
    </citation>
    <scope>NUCLEOTIDE SEQUENCE [LARGE SCALE GENOMIC DNA]</scope>
    <source>
        <strain evidence="1 2">DSM 27165</strain>
    </source>
</reference>
<dbReference type="AlphaFoldDB" id="A0A840MJ92"/>
<dbReference type="Proteomes" id="UP000575898">
    <property type="component" value="Unassembled WGS sequence"/>
</dbReference>
<organism evidence="1 2">
    <name type="scientific">Chitinivorax tropicus</name>
    <dbReference type="NCBI Taxonomy" id="714531"/>
    <lineage>
        <taxon>Bacteria</taxon>
        <taxon>Pseudomonadati</taxon>
        <taxon>Pseudomonadota</taxon>
        <taxon>Betaproteobacteria</taxon>
        <taxon>Chitinivorax</taxon>
    </lineage>
</organism>
<dbReference type="RefSeq" id="WP_184033423.1">
    <property type="nucleotide sequence ID" value="NZ_JACHHY010000001.1"/>
</dbReference>
<protein>
    <submittedName>
        <fullName evidence="1">Uncharacterized protein</fullName>
    </submittedName>
</protein>
<accession>A0A840MJ92</accession>
<dbReference type="EMBL" id="JACHHY010000001">
    <property type="protein sequence ID" value="MBB5016742.1"/>
    <property type="molecule type" value="Genomic_DNA"/>
</dbReference>
<keyword evidence="2" id="KW-1185">Reference proteome</keyword>
<comment type="caution">
    <text evidence="1">The sequence shown here is derived from an EMBL/GenBank/DDBJ whole genome shotgun (WGS) entry which is preliminary data.</text>
</comment>
<sequence length="125" mass="13738">MNTDCEPINLMPAPAITDARKTLGALAVFAMARNEQLIDAHSLNREIESRIGTGWSFLTAMQWLGGEKAQAVVQGLAEQGTYGGLSKQAMRDLMQSAHALCQQWPPHANDNWLLARIVADQRQAH</sequence>
<name>A0A840MJ92_9PROT</name>